<dbReference type="Gene3D" id="2.40.50.100">
    <property type="match status" value="1"/>
</dbReference>
<dbReference type="InterPro" id="IPR011053">
    <property type="entry name" value="Single_hybrid_motif"/>
</dbReference>
<comment type="caution">
    <text evidence="1">The sequence shown here is derived from an EMBL/GenBank/DDBJ whole genome shotgun (WGS) entry which is preliminary data.</text>
</comment>
<sequence>MKEVLETVYSPCYGSIKEVFVNDEAYVYEWEPLFLIETEDKKVVEVCVGVSGTITHVDMTPGQEVTPESVLTVLKDDLLITGSD</sequence>
<reference evidence="1" key="1">
    <citation type="journal article" date="2014" name="Int. J. Syst. Evol. Microbiol.">
        <title>Complete genome sequence of Corynebacterium casei LMG S-19264T (=DSM 44701T), isolated from a smear-ripened cheese.</title>
        <authorList>
            <consortium name="US DOE Joint Genome Institute (JGI-PGF)"/>
            <person name="Walter F."/>
            <person name="Albersmeier A."/>
            <person name="Kalinowski J."/>
            <person name="Ruckert C."/>
        </authorList>
    </citation>
    <scope>NUCLEOTIDE SEQUENCE</scope>
    <source>
        <strain evidence="1">CGMCC 1.12153</strain>
    </source>
</reference>
<evidence type="ECO:0008006" key="3">
    <source>
        <dbReference type="Google" id="ProtNLM"/>
    </source>
</evidence>
<gene>
    <name evidence="1" type="ORF">GCM10010954_17090</name>
</gene>
<evidence type="ECO:0000313" key="1">
    <source>
        <dbReference type="EMBL" id="GGF18877.1"/>
    </source>
</evidence>
<organism evidence="1 2">
    <name type="scientific">Halobacillus andaensis</name>
    <dbReference type="NCBI Taxonomy" id="1176239"/>
    <lineage>
        <taxon>Bacteria</taxon>
        <taxon>Bacillati</taxon>
        <taxon>Bacillota</taxon>
        <taxon>Bacilli</taxon>
        <taxon>Bacillales</taxon>
        <taxon>Bacillaceae</taxon>
        <taxon>Halobacillus</taxon>
    </lineage>
</organism>
<dbReference type="Proteomes" id="UP000660110">
    <property type="component" value="Unassembled WGS sequence"/>
</dbReference>
<dbReference type="RefSeq" id="WP_188377077.1">
    <property type="nucleotide sequence ID" value="NZ_BMEL01000002.1"/>
</dbReference>
<accession>A0A917B3E4</accession>
<protein>
    <recommendedName>
        <fullName evidence="3">Biotin carboxyl carrier protein</fullName>
    </recommendedName>
</protein>
<dbReference type="SUPFAM" id="SSF51230">
    <property type="entry name" value="Single hybrid motif"/>
    <property type="match status" value="1"/>
</dbReference>
<proteinExistence type="predicted"/>
<reference evidence="1" key="2">
    <citation type="submission" date="2020-09" db="EMBL/GenBank/DDBJ databases">
        <authorList>
            <person name="Sun Q."/>
            <person name="Zhou Y."/>
        </authorList>
    </citation>
    <scope>NUCLEOTIDE SEQUENCE</scope>
    <source>
        <strain evidence="1">CGMCC 1.12153</strain>
    </source>
</reference>
<keyword evidence="2" id="KW-1185">Reference proteome</keyword>
<evidence type="ECO:0000313" key="2">
    <source>
        <dbReference type="Proteomes" id="UP000660110"/>
    </source>
</evidence>
<dbReference type="AlphaFoldDB" id="A0A917B3E4"/>
<dbReference type="EMBL" id="BMEL01000002">
    <property type="protein sequence ID" value="GGF18877.1"/>
    <property type="molecule type" value="Genomic_DNA"/>
</dbReference>
<name>A0A917B3E4_HALAA</name>